<dbReference type="Gene3D" id="2.60.40.200">
    <property type="entry name" value="Superoxide dismutase, copper/zinc binding domain"/>
    <property type="match status" value="1"/>
</dbReference>
<dbReference type="InterPro" id="IPR024134">
    <property type="entry name" value="SOD_Cu/Zn_/chaperone"/>
</dbReference>
<dbReference type="GO" id="GO:0006801">
    <property type="term" value="P:superoxide metabolic process"/>
    <property type="evidence" value="ECO:0007669"/>
    <property type="project" value="InterPro"/>
</dbReference>
<dbReference type="InterPro" id="IPR001424">
    <property type="entry name" value="SOD_Cu_Zn_dom"/>
</dbReference>
<dbReference type="Proteomes" id="UP000254051">
    <property type="component" value="Unassembled WGS sequence"/>
</dbReference>
<dbReference type="GO" id="GO:0005507">
    <property type="term" value="F:copper ion binding"/>
    <property type="evidence" value="ECO:0007669"/>
    <property type="project" value="InterPro"/>
</dbReference>
<dbReference type="SUPFAM" id="SSF49329">
    <property type="entry name" value="Cu,Zn superoxide dismutase-like"/>
    <property type="match status" value="1"/>
</dbReference>
<dbReference type="AlphaFoldDB" id="A0A315ZTX8"/>
<keyword evidence="4" id="KW-1185">Reference proteome</keyword>
<evidence type="ECO:0000259" key="2">
    <source>
        <dbReference type="Pfam" id="PF00080"/>
    </source>
</evidence>
<organism evidence="3 4">
    <name type="scientific">Faecalicatena contorta</name>
    <dbReference type="NCBI Taxonomy" id="39482"/>
    <lineage>
        <taxon>Bacteria</taxon>
        <taxon>Bacillati</taxon>
        <taxon>Bacillota</taxon>
        <taxon>Clostridia</taxon>
        <taxon>Lachnospirales</taxon>
        <taxon>Lachnospiraceae</taxon>
        <taxon>Faecalicatena</taxon>
    </lineage>
</organism>
<dbReference type="InterPro" id="IPR036423">
    <property type="entry name" value="SOD-like_Cu/Zn_dom_sf"/>
</dbReference>
<evidence type="ECO:0000256" key="1">
    <source>
        <dbReference type="ARBA" id="ARBA00010457"/>
    </source>
</evidence>
<name>A0A315ZTX8_9FIRM</name>
<reference evidence="4" key="1">
    <citation type="submission" date="2017-07" db="EMBL/GenBank/DDBJ databases">
        <authorList>
            <person name="Varghese N."/>
            <person name="Submissions S."/>
        </authorList>
    </citation>
    <scope>NUCLEOTIDE SEQUENCE [LARGE SCALE GENOMIC DNA]</scope>
    <source>
        <strain evidence="4">NLAE-zl-C134</strain>
    </source>
</reference>
<dbReference type="OrthoDB" id="9792957at2"/>
<dbReference type="Pfam" id="PF00080">
    <property type="entry name" value="Sod_Cu"/>
    <property type="match status" value="1"/>
</dbReference>
<dbReference type="PANTHER" id="PTHR10003">
    <property type="entry name" value="SUPEROXIDE DISMUTASE CU-ZN -RELATED"/>
    <property type="match status" value="1"/>
</dbReference>
<comment type="similarity">
    <text evidence="1">Belongs to the Cu-Zn superoxide dismutase family.</text>
</comment>
<accession>A0A315ZTX8</accession>
<sequence length="172" mass="19061">MSIIEEFNGTPAAYAEVRGSERYPEIYGMVYFFDEGRGTVVLAEIYNLPDEDAGNVGKFFGFHIHEGSTCTGPSNDPFADTLIHYSPEYAEHPQHVGDLPVILSSNGMSWIAVYTGRFIPEQVIGRTIVVHDHPDDFRSQPFGHAGEKIACGEIKRWGTQFTANILGEPIIP</sequence>
<evidence type="ECO:0000313" key="4">
    <source>
        <dbReference type="Proteomes" id="UP000254051"/>
    </source>
</evidence>
<dbReference type="RefSeq" id="WP_109712598.1">
    <property type="nucleotide sequence ID" value="NZ_QGDS01000009.1"/>
</dbReference>
<feature type="domain" description="Superoxide dismutase copper/zinc binding" evidence="2">
    <location>
        <begin position="27"/>
        <end position="154"/>
    </location>
</feature>
<dbReference type="EMBL" id="UHJJ01000009">
    <property type="protein sequence ID" value="SUQ15096.1"/>
    <property type="molecule type" value="Genomic_DNA"/>
</dbReference>
<evidence type="ECO:0000313" key="3">
    <source>
        <dbReference type="EMBL" id="SUQ15096.1"/>
    </source>
</evidence>
<proteinExistence type="inferred from homology"/>
<gene>
    <name evidence="3" type="ORF">SAMN05216529_109149</name>
</gene>
<protein>
    <submittedName>
        <fullName evidence="3">Superoxide dismutase, Cu-Zn family</fullName>
    </submittedName>
</protein>